<gene>
    <name evidence="2" type="ORF">BpHYR1_043326</name>
</gene>
<comment type="caution">
    <text evidence="2">The sequence shown here is derived from an EMBL/GenBank/DDBJ whole genome shotgun (WGS) entry which is preliminary data.</text>
</comment>
<evidence type="ECO:0000256" key="1">
    <source>
        <dbReference type="SAM" id="Phobius"/>
    </source>
</evidence>
<evidence type="ECO:0000313" key="3">
    <source>
        <dbReference type="Proteomes" id="UP000276133"/>
    </source>
</evidence>
<sequence length="76" mass="9282">MKDHKHKKTQKLFYESWSCLCTMFNYLFNSTLFQEFIKNTATYFVAPFLPKIIFFLIKKKKKILFSLKRIFVQLAF</sequence>
<keyword evidence="1" id="KW-1133">Transmembrane helix</keyword>
<organism evidence="2 3">
    <name type="scientific">Brachionus plicatilis</name>
    <name type="common">Marine rotifer</name>
    <name type="synonym">Brachionus muelleri</name>
    <dbReference type="NCBI Taxonomy" id="10195"/>
    <lineage>
        <taxon>Eukaryota</taxon>
        <taxon>Metazoa</taxon>
        <taxon>Spiralia</taxon>
        <taxon>Gnathifera</taxon>
        <taxon>Rotifera</taxon>
        <taxon>Eurotatoria</taxon>
        <taxon>Monogononta</taxon>
        <taxon>Pseudotrocha</taxon>
        <taxon>Ploima</taxon>
        <taxon>Brachionidae</taxon>
        <taxon>Brachionus</taxon>
    </lineage>
</organism>
<dbReference type="EMBL" id="REGN01006095">
    <property type="protein sequence ID" value="RNA10915.1"/>
    <property type="molecule type" value="Genomic_DNA"/>
</dbReference>
<keyword evidence="3" id="KW-1185">Reference proteome</keyword>
<reference evidence="2 3" key="1">
    <citation type="journal article" date="2018" name="Sci. Rep.">
        <title>Genomic signatures of local adaptation to the degree of environmental predictability in rotifers.</title>
        <authorList>
            <person name="Franch-Gras L."/>
            <person name="Hahn C."/>
            <person name="Garcia-Roger E.M."/>
            <person name="Carmona M.J."/>
            <person name="Serra M."/>
            <person name="Gomez A."/>
        </authorList>
    </citation>
    <scope>NUCLEOTIDE SEQUENCE [LARGE SCALE GENOMIC DNA]</scope>
    <source>
        <strain evidence="2">HYR1</strain>
    </source>
</reference>
<keyword evidence="1" id="KW-0812">Transmembrane</keyword>
<protein>
    <submittedName>
        <fullName evidence="2">Uncharacterized protein</fullName>
    </submittedName>
</protein>
<accession>A0A3M7QIW9</accession>
<dbReference type="AlphaFoldDB" id="A0A3M7QIW9"/>
<feature type="transmembrane region" description="Helical" evidence="1">
    <location>
        <begin position="40"/>
        <end position="57"/>
    </location>
</feature>
<keyword evidence="1" id="KW-0472">Membrane</keyword>
<evidence type="ECO:0000313" key="2">
    <source>
        <dbReference type="EMBL" id="RNA10915.1"/>
    </source>
</evidence>
<proteinExistence type="predicted"/>
<dbReference type="Proteomes" id="UP000276133">
    <property type="component" value="Unassembled WGS sequence"/>
</dbReference>
<name>A0A3M7QIW9_BRAPC</name>
<feature type="transmembrane region" description="Helical" evidence="1">
    <location>
        <begin position="12"/>
        <end position="28"/>
    </location>
</feature>